<protein>
    <submittedName>
        <fullName evidence="1">Polymer-forming cytoskeletal protein</fullName>
    </submittedName>
</protein>
<keyword evidence="2" id="KW-1185">Reference proteome</keyword>
<gene>
    <name evidence="1" type="ORF">K1I37_07740</name>
</gene>
<dbReference type="STRING" id="1356854.N007_10345"/>
<dbReference type="AlphaFoldDB" id="T0BUY2"/>
<name>T0BUY2_ALIAG</name>
<evidence type="ECO:0000313" key="1">
    <source>
        <dbReference type="EMBL" id="UNO50356.1"/>
    </source>
</evidence>
<accession>T0BUY2</accession>
<reference evidence="2" key="1">
    <citation type="journal article" date="2022" name="G3 (Bethesda)">
        <title>Unveiling the complete genome sequence of Alicyclobacillus acidoterrestris DSM 3922T, a taint-producing strain.</title>
        <authorList>
            <person name="Leonardo I.C."/>
            <person name="Barreto Crespo M.T."/>
            <person name="Gaspar F.B."/>
        </authorList>
    </citation>
    <scope>NUCLEOTIDE SEQUENCE [LARGE SCALE GENOMIC DNA]</scope>
    <source>
        <strain evidence="2">DSM 3922</strain>
    </source>
</reference>
<proteinExistence type="predicted"/>
<dbReference type="OrthoDB" id="1730007at2"/>
<dbReference type="KEGG" id="aaco:K1I37_07740"/>
<dbReference type="EMBL" id="CP080467">
    <property type="protein sequence ID" value="UNO50356.1"/>
    <property type="molecule type" value="Genomic_DNA"/>
</dbReference>
<dbReference type="RefSeq" id="WP_021297122.1">
    <property type="nucleotide sequence ID" value="NZ_AURB01000145.1"/>
</dbReference>
<accession>A0A9E6ZMC4</accession>
<sequence length="213" mass="22807">MKTKQSSGNNWTIHGTAQSAGGSFEKVTVHGEGKVTGDIQCAHLKVMGAFQVDGALSANSAKVMGTVDVANDLRGDQVHVLGEMKVRGDCNVEKFKCQGSFHIGGLLNAGVIELSLYGDSSVLEIGGETIRVKPAHRWRAKGARQLTVDTVEGDHIVLYDTVARVVRGNDVEIGSGCDVKVVEYRDNIRISNSASVGVQRQTGLMQKDVDVRD</sequence>
<organism evidence="1 2">
    <name type="scientific">Alicyclobacillus acidoterrestris (strain ATCC 49025 / DSM 3922 / CIP 106132 / NCIMB 13137 / GD3B)</name>
    <dbReference type="NCBI Taxonomy" id="1356854"/>
    <lineage>
        <taxon>Bacteria</taxon>
        <taxon>Bacillati</taxon>
        <taxon>Bacillota</taxon>
        <taxon>Bacilli</taxon>
        <taxon>Bacillales</taxon>
        <taxon>Alicyclobacillaceae</taxon>
        <taxon>Alicyclobacillus</taxon>
    </lineage>
</organism>
<dbReference type="Proteomes" id="UP000829401">
    <property type="component" value="Chromosome"/>
</dbReference>
<dbReference type="eggNOG" id="COG1664">
    <property type="taxonomic scope" value="Bacteria"/>
</dbReference>
<evidence type="ECO:0000313" key="2">
    <source>
        <dbReference type="Proteomes" id="UP000829401"/>
    </source>
</evidence>